<comment type="caution">
    <text evidence="1">The sequence shown here is derived from an EMBL/GenBank/DDBJ whole genome shotgun (WGS) entry which is preliminary data.</text>
</comment>
<dbReference type="AlphaFoldDB" id="A0A7I7SAT1"/>
<name>A0A7I7SAT1_9MYCO</name>
<evidence type="ECO:0000313" key="2">
    <source>
        <dbReference type="Proteomes" id="UP000193577"/>
    </source>
</evidence>
<organism evidence="1 2">
    <name type="scientific">Mycolicibacillus koreensis</name>
    <dbReference type="NCBI Taxonomy" id="1069220"/>
    <lineage>
        <taxon>Bacteria</taxon>
        <taxon>Bacillati</taxon>
        <taxon>Actinomycetota</taxon>
        <taxon>Actinomycetes</taxon>
        <taxon>Mycobacteriales</taxon>
        <taxon>Mycobacteriaceae</taxon>
        <taxon>Mycolicibacillus</taxon>
    </lineage>
</organism>
<evidence type="ECO:0000313" key="1">
    <source>
        <dbReference type="EMBL" id="OSC32806.1"/>
    </source>
</evidence>
<sequence length="63" mass="6674">MKGATWRVRNLSDESVYVVADSMPDALARAAALGLGGGERTWVVGVTSPVAEHRRDRVLPPGA</sequence>
<dbReference type="EMBL" id="NCXO01000032">
    <property type="protein sequence ID" value="OSC32806.1"/>
    <property type="molecule type" value="Genomic_DNA"/>
</dbReference>
<proteinExistence type="predicted"/>
<keyword evidence="2" id="KW-1185">Reference proteome</keyword>
<protein>
    <submittedName>
        <fullName evidence="1">Uncharacterized protein</fullName>
    </submittedName>
</protein>
<accession>A0A7I7SAT1</accession>
<dbReference type="Proteomes" id="UP000193577">
    <property type="component" value="Unassembled WGS sequence"/>
</dbReference>
<reference evidence="1 2" key="1">
    <citation type="submission" date="2017-04" db="EMBL/GenBank/DDBJ databases">
        <title>The new phylogeny of genus Mycobacterium.</title>
        <authorList>
            <person name="Tortoli E."/>
            <person name="Trovato A."/>
            <person name="Cirillo D.M."/>
        </authorList>
    </citation>
    <scope>NUCLEOTIDE SEQUENCE [LARGE SCALE GENOMIC DNA]</scope>
    <source>
        <strain evidence="1 2">KCTC 19819</strain>
    </source>
</reference>
<gene>
    <name evidence="1" type="ORF">B8W67_13715</name>
</gene>